<dbReference type="AlphaFoldDB" id="A0A8J4PXP0"/>
<name>A0A8J4PXP0_9MYCE</name>
<keyword evidence="1" id="KW-1133">Transmembrane helix</keyword>
<dbReference type="Proteomes" id="UP000695562">
    <property type="component" value="Unassembled WGS sequence"/>
</dbReference>
<evidence type="ECO:0000256" key="1">
    <source>
        <dbReference type="SAM" id="Phobius"/>
    </source>
</evidence>
<organism evidence="2 3">
    <name type="scientific">Polysphondylium violaceum</name>
    <dbReference type="NCBI Taxonomy" id="133409"/>
    <lineage>
        <taxon>Eukaryota</taxon>
        <taxon>Amoebozoa</taxon>
        <taxon>Evosea</taxon>
        <taxon>Eumycetozoa</taxon>
        <taxon>Dictyostelia</taxon>
        <taxon>Dictyosteliales</taxon>
        <taxon>Dictyosteliaceae</taxon>
        <taxon>Polysphondylium</taxon>
    </lineage>
</organism>
<comment type="caution">
    <text evidence="2">The sequence shown here is derived from an EMBL/GenBank/DDBJ whole genome shotgun (WGS) entry which is preliminary data.</text>
</comment>
<evidence type="ECO:0000313" key="3">
    <source>
        <dbReference type="Proteomes" id="UP000695562"/>
    </source>
</evidence>
<evidence type="ECO:0000313" key="2">
    <source>
        <dbReference type="EMBL" id="KAF2075968.1"/>
    </source>
</evidence>
<accession>A0A8J4PXP0</accession>
<dbReference type="EMBL" id="AJWJ01000078">
    <property type="protein sequence ID" value="KAF2075968.1"/>
    <property type="molecule type" value="Genomic_DNA"/>
</dbReference>
<gene>
    <name evidence="2" type="ORF">CYY_002724</name>
</gene>
<sequence>MNQDELDEMRNALGSTFYHQSFKVNNEMFIVKKNVEKNYLWAKKEKGTGSIYVRASLYNKLDELFIVSDDTEFNQETLTHFLKVTDQMVEFFIIITTFIMIFTNTYVV</sequence>
<keyword evidence="3" id="KW-1185">Reference proteome</keyword>
<feature type="transmembrane region" description="Helical" evidence="1">
    <location>
        <begin position="88"/>
        <end position="107"/>
    </location>
</feature>
<keyword evidence="1" id="KW-0472">Membrane</keyword>
<keyword evidence="1" id="KW-0812">Transmembrane</keyword>
<reference evidence="2" key="1">
    <citation type="submission" date="2020-01" db="EMBL/GenBank/DDBJ databases">
        <title>Development of genomics and gene disruption for Polysphondylium violaceum indicates a role for the polyketide synthase stlB in stalk morphogenesis.</title>
        <authorList>
            <person name="Narita B."/>
            <person name="Kawabe Y."/>
            <person name="Kin K."/>
            <person name="Saito T."/>
            <person name="Gibbs R."/>
            <person name="Kuspa A."/>
            <person name="Muzny D."/>
            <person name="Queller D."/>
            <person name="Richards S."/>
            <person name="Strassman J."/>
            <person name="Sucgang R."/>
            <person name="Worley K."/>
            <person name="Schaap P."/>
        </authorList>
    </citation>
    <scope>NUCLEOTIDE SEQUENCE</scope>
    <source>
        <strain evidence="2">QSvi11</strain>
    </source>
</reference>
<proteinExistence type="predicted"/>
<protein>
    <submittedName>
        <fullName evidence="2">Uncharacterized protein</fullName>
    </submittedName>
</protein>